<evidence type="ECO:0000313" key="3">
    <source>
        <dbReference type="Proteomes" id="UP001239782"/>
    </source>
</evidence>
<dbReference type="Proteomes" id="UP001239782">
    <property type="component" value="Chromosome"/>
</dbReference>
<dbReference type="AlphaFoldDB" id="A0AA51X678"/>
<dbReference type="RefSeq" id="WP_309202143.1">
    <property type="nucleotide sequence ID" value="NZ_CP133548.1"/>
</dbReference>
<accession>A0AA51X678</accession>
<dbReference type="EMBL" id="CP133548">
    <property type="protein sequence ID" value="WMS87007.1"/>
    <property type="molecule type" value="Genomic_DNA"/>
</dbReference>
<dbReference type="Pfam" id="PF12706">
    <property type="entry name" value="Lactamase_B_2"/>
    <property type="match status" value="1"/>
</dbReference>
<dbReference type="Gene3D" id="3.60.15.10">
    <property type="entry name" value="Ribonuclease Z/Hydroxyacylglutathione hydrolase-like"/>
    <property type="match status" value="1"/>
</dbReference>
<feature type="domain" description="Metallo-beta-lactamase" evidence="1">
    <location>
        <begin position="55"/>
        <end position="201"/>
    </location>
</feature>
<evidence type="ECO:0000259" key="1">
    <source>
        <dbReference type="Pfam" id="PF12706"/>
    </source>
</evidence>
<organism evidence="2 3">
    <name type="scientific">Pleionea litopenaei</name>
    <dbReference type="NCBI Taxonomy" id="3070815"/>
    <lineage>
        <taxon>Bacteria</taxon>
        <taxon>Pseudomonadati</taxon>
        <taxon>Pseudomonadota</taxon>
        <taxon>Gammaproteobacteria</taxon>
        <taxon>Oceanospirillales</taxon>
        <taxon>Pleioneaceae</taxon>
        <taxon>Pleionea</taxon>
    </lineage>
</organism>
<dbReference type="InterPro" id="IPR001279">
    <property type="entry name" value="Metallo-B-lactamas"/>
</dbReference>
<dbReference type="KEGG" id="plei:Q9312_17470"/>
<protein>
    <submittedName>
        <fullName evidence="2">MBL fold metallo-hydrolase</fullName>
    </submittedName>
</protein>
<evidence type="ECO:0000313" key="2">
    <source>
        <dbReference type="EMBL" id="WMS87007.1"/>
    </source>
</evidence>
<keyword evidence="3" id="KW-1185">Reference proteome</keyword>
<gene>
    <name evidence="2" type="ORF">Q9312_17470</name>
</gene>
<sequence>MNNRISRQPRRLLFFWALLLSVSLANVAIPVFAHGSSIRYLANEGVMVSSTQGKVLFDPFFHNDFGQYQKVPEAIRNQLFNQLPPFDGIDFIVISHAHEDHFSPEDVLRYLTLNNRCRLVAPQQAVAILKLEPSFNLVADRVVSVNLQKGQVAFEQRIGAVDFSAVRIPHAGWPGRADIENLIVRVQLGDSSVMHFGDADPAMMHFIEQKPFFARKALDLALPPYWFLTRESGINILNEIIKPSQIIGIHVPVTVPVLLSQSTYDFFSRPGELRLIINKNDNQSVKNNPKKN</sequence>
<reference evidence="2 3" key="1">
    <citation type="submission" date="2023-08" db="EMBL/GenBank/DDBJ databases">
        <title>Pleionea litopenaei sp. nov., isolated from stomach of juvenile Litopenaeus vannamei.</title>
        <authorList>
            <person name="Rho A.M."/>
            <person name="Hwang C.Y."/>
        </authorList>
    </citation>
    <scope>NUCLEOTIDE SEQUENCE [LARGE SCALE GENOMIC DNA]</scope>
    <source>
        <strain evidence="2 3">HL-JVS1</strain>
    </source>
</reference>
<name>A0AA51X678_9GAMM</name>
<dbReference type="SUPFAM" id="SSF56281">
    <property type="entry name" value="Metallo-hydrolase/oxidoreductase"/>
    <property type="match status" value="1"/>
</dbReference>
<proteinExistence type="predicted"/>
<dbReference type="InterPro" id="IPR036866">
    <property type="entry name" value="RibonucZ/Hydroxyglut_hydro"/>
</dbReference>